<evidence type="ECO:0000256" key="1">
    <source>
        <dbReference type="SAM" id="MobiDB-lite"/>
    </source>
</evidence>
<feature type="compositionally biased region" description="Basic and acidic residues" evidence="1">
    <location>
        <begin position="52"/>
        <end position="77"/>
    </location>
</feature>
<name>A0A6A6NWF4_9PEZI</name>
<evidence type="ECO:0000313" key="3">
    <source>
        <dbReference type="Proteomes" id="UP000799766"/>
    </source>
</evidence>
<accession>A0A6A6NWF4</accession>
<proteinExistence type="predicted"/>
<dbReference type="AlphaFoldDB" id="A0A6A6NWF4"/>
<evidence type="ECO:0000313" key="2">
    <source>
        <dbReference type="EMBL" id="KAF2455834.1"/>
    </source>
</evidence>
<gene>
    <name evidence="2" type="ORF">BDY21DRAFT_348824</name>
</gene>
<reference evidence="2" key="1">
    <citation type="journal article" date="2020" name="Stud. Mycol.">
        <title>101 Dothideomycetes genomes: a test case for predicting lifestyles and emergence of pathogens.</title>
        <authorList>
            <person name="Haridas S."/>
            <person name="Albert R."/>
            <person name="Binder M."/>
            <person name="Bloem J."/>
            <person name="Labutti K."/>
            <person name="Salamov A."/>
            <person name="Andreopoulos B."/>
            <person name="Baker S."/>
            <person name="Barry K."/>
            <person name="Bills G."/>
            <person name="Bluhm B."/>
            <person name="Cannon C."/>
            <person name="Castanera R."/>
            <person name="Culley D."/>
            <person name="Daum C."/>
            <person name="Ezra D."/>
            <person name="Gonzalez J."/>
            <person name="Henrissat B."/>
            <person name="Kuo A."/>
            <person name="Liang C."/>
            <person name="Lipzen A."/>
            <person name="Lutzoni F."/>
            <person name="Magnuson J."/>
            <person name="Mondo S."/>
            <person name="Nolan M."/>
            <person name="Ohm R."/>
            <person name="Pangilinan J."/>
            <person name="Park H.-J."/>
            <person name="Ramirez L."/>
            <person name="Alfaro M."/>
            <person name="Sun H."/>
            <person name="Tritt A."/>
            <person name="Yoshinaga Y."/>
            <person name="Zwiers L.-H."/>
            <person name="Turgeon B."/>
            <person name="Goodwin S."/>
            <person name="Spatafora J."/>
            <person name="Crous P."/>
            <person name="Grigoriev I."/>
        </authorList>
    </citation>
    <scope>NUCLEOTIDE SEQUENCE</scope>
    <source>
        <strain evidence="2">ATCC 16933</strain>
    </source>
</reference>
<dbReference type="EMBL" id="MU001685">
    <property type="protein sequence ID" value="KAF2455834.1"/>
    <property type="molecule type" value="Genomic_DNA"/>
</dbReference>
<sequence length="164" mass="18183">MRLEGRRRNDEAVDEREETRDKARKWLEDVMGVAAGVDGATVKHSWELRRAREKKRAWGEEKQVKEAEGKVEQEEKGATGCAEVWSAVTGSADLVNEAQSGLENVGLPANGDEQVKLAAEQIADEETETGVRDEAEGGSHEREAEGVAEDQTNHREGKPTQQFR</sequence>
<protein>
    <submittedName>
        <fullName evidence="2">Uncharacterized protein</fullName>
    </submittedName>
</protein>
<keyword evidence="3" id="KW-1185">Reference proteome</keyword>
<dbReference type="Proteomes" id="UP000799766">
    <property type="component" value="Unassembled WGS sequence"/>
</dbReference>
<feature type="compositionally biased region" description="Basic and acidic residues" evidence="1">
    <location>
        <begin position="129"/>
        <end position="158"/>
    </location>
</feature>
<feature type="region of interest" description="Disordered" evidence="1">
    <location>
        <begin position="52"/>
        <end position="78"/>
    </location>
</feature>
<organism evidence="2 3">
    <name type="scientific">Lineolata rhizophorae</name>
    <dbReference type="NCBI Taxonomy" id="578093"/>
    <lineage>
        <taxon>Eukaryota</taxon>
        <taxon>Fungi</taxon>
        <taxon>Dikarya</taxon>
        <taxon>Ascomycota</taxon>
        <taxon>Pezizomycotina</taxon>
        <taxon>Dothideomycetes</taxon>
        <taxon>Dothideomycetes incertae sedis</taxon>
        <taxon>Lineolatales</taxon>
        <taxon>Lineolataceae</taxon>
        <taxon>Lineolata</taxon>
    </lineage>
</organism>
<feature type="region of interest" description="Disordered" evidence="1">
    <location>
        <begin position="121"/>
        <end position="164"/>
    </location>
</feature>
<feature type="region of interest" description="Disordered" evidence="1">
    <location>
        <begin position="1"/>
        <end position="22"/>
    </location>
</feature>